<evidence type="ECO:0000313" key="1">
    <source>
        <dbReference type="EMBL" id="KAA0177747.1"/>
    </source>
</evidence>
<dbReference type="OrthoDB" id="10529510at2759"/>
<comment type="caution">
    <text evidence="1">The sequence shown here is derived from an EMBL/GenBank/DDBJ whole genome shotgun (WGS) entry which is preliminary data.</text>
</comment>
<reference evidence="1 2" key="1">
    <citation type="submission" date="2019-07" db="EMBL/GenBank/DDBJ databases">
        <title>Genomes of Cafeteria roenbergensis.</title>
        <authorList>
            <person name="Fischer M.G."/>
            <person name="Hackl T."/>
            <person name="Roman M."/>
        </authorList>
    </citation>
    <scope>NUCLEOTIDE SEQUENCE [LARGE SCALE GENOMIC DNA]</scope>
    <source>
        <strain evidence="1 2">E4-10P</strain>
    </source>
</reference>
<dbReference type="EMBL" id="VLTO01000003">
    <property type="protein sequence ID" value="KAA0177747.1"/>
    <property type="molecule type" value="Genomic_DNA"/>
</dbReference>
<evidence type="ECO:0000313" key="2">
    <source>
        <dbReference type="Proteomes" id="UP000322899"/>
    </source>
</evidence>
<gene>
    <name evidence="1" type="ORF">FNF27_00919</name>
</gene>
<accession>A0A5A8EM66</accession>
<protein>
    <submittedName>
        <fullName evidence="1">Uncharacterized protein</fullName>
    </submittedName>
</protein>
<organism evidence="1 2">
    <name type="scientific">Cafeteria roenbergensis</name>
    <name type="common">Marine flagellate</name>
    <dbReference type="NCBI Taxonomy" id="33653"/>
    <lineage>
        <taxon>Eukaryota</taxon>
        <taxon>Sar</taxon>
        <taxon>Stramenopiles</taxon>
        <taxon>Bigyra</taxon>
        <taxon>Opalozoa</taxon>
        <taxon>Bicosoecida</taxon>
        <taxon>Cafeteriaceae</taxon>
        <taxon>Cafeteria</taxon>
    </lineage>
</organism>
<dbReference type="Proteomes" id="UP000322899">
    <property type="component" value="Unassembled WGS sequence"/>
</dbReference>
<name>A0A5A8EM66_CAFRO</name>
<proteinExistence type="predicted"/>
<dbReference type="AlphaFoldDB" id="A0A5A8EM66"/>
<sequence length="192" mass="21068">MERVRSTASPAEAVAAVGIHAFPPEVHLRLLDTTVFRHDDDNGEDDFCDEPTCSDYESGRSGLTAVGSTGVPSPALDVERPDRLFEAQAGAGAAAHGGSVASKMEARARWAGTPPQLFSQAMVARSHLENLDDEGALFILSSARPEREFPRPRDFLRRLLQTFTEEMLVQVFEWARRAVPERHWGTGLPGEQ</sequence>